<dbReference type="PANTHER" id="PTHR31836:SF21">
    <property type="entry name" value="EXPANSIN-LIKE PROTEIN 7"/>
    <property type="match status" value="1"/>
</dbReference>
<keyword evidence="3" id="KW-0812">Transmembrane</keyword>
<dbReference type="AlphaFoldDB" id="A0A9P6FV07"/>
<feature type="compositionally biased region" description="Basic and acidic residues" evidence="2">
    <location>
        <begin position="60"/>
        <end position="69"/>
    </location>
</feature>
<feature type="region of interest" description="Disordered" evidence="2">
    <location>
        <begin position="1"/>
        <end position="98"/>
    </location>
</feature>
<keyword evidence="3" id="KW-0472">Membrane</keyword>
<dbReference type="Proteomes" id="UP000780801">
    <property type="component" value="Unassembled WGS sequence"/>
</dbReference>
<organism evidence="4 5">
    <name type="scientific">Lunasporangiospora selenospora</name>
    <dbReference type="NCBI Taxonomy" id="979761"/>
    <lineage>
        <taxon>Eukaryota</taxon>
        <taxon>Fungi</taxon>
        <taxon>Fungi incertae sedis</taxon>
        <taxon>Mucoromycota</taxon>
        <taxon>Mortierellomycotina</taxon>
        <taxon>Mortierellomycetes</taxon>
        <taxon>Mortierellales</taxon>
        <taxon>Mortierellaceae</taxon>
        <taxon>Lunasporangiospora</taxon>
    </lineage>
</organism>
<keyword evidence="3" id="KW-1133">Transmembrane helix</keyword>
<reference evidence="4" key="1">
    <citation type="journal article" date="2020" name="Fungal Divers.">
        <title>Resolving the Mortierellaceae phylogeny through synthesis of multi-gene phylogenetics and phylogenomics.</title>
        <authorList>
            <person name="Vandepol N."/>
            <person name="Liber J."/>
            <person name="Desiro A."/>
            <person name="Na H."/>
            <person name="Kennedy M."/>
            <person name="Barry K."/>
            <person name="Grigoriev I.V."/>
            <person name="Miller A.N."/>
            <person name="O'Donnell K."/>
            <person name="Stajich J.E."/>
            <person name="Bonito G."/>
        </authorList>
    </citation>
    <scope>NUCLEOTIDE SEQUENCE</scope>
    <source>
        <strain evidence="4">KOD1015</strain>
    </source>
</reference>
<evidence type="ECO:0000313" key="4">
    <source>
        <dbReference type="EMBL" id="KAF9581211.1"/>
    </source>
</evidence>
<comment type="caution">
    <text evidence="4">The sequence shown here is derived from an EMBL/GenBank/DDBJ whole genome shotgun (WGS) entry which is preliminary data.</text>
</comment>
<dbReference type="EMBL" id="JAABOA010001611">
    <property type="protein sequence ID" value="KAF9581211.1"/>
    <property type="molecule type" value="Genomic_DNA"/>
</dbReference>
<name>A0A9P6FV07_9FUNG</name>
<dbReference type="CDD" id="cd22272">
    <property type="entry name" value="DPBB_EXLX1-like"/>
    <property type="match status" value="1"/>
</dbReference>
<dbReference type="Gene3D" id="2.40.40.10">
    <property type="entry name" value="RlpA-like domain"/>
    <property type="match status" value="1"/>
</dbReference>
<dbReference type="SUPFAM" id="SSF50685">
    <property type="entry name" value="Barwin-like endoglucanases"/>
    <property type="match status" value="1"/>
</dbReference>
<protein>
    <recommendedName>
        <fullName evidence="6">RlpA-like double-psi beta-barrel-protein domain-containing protein-containing protein</fullName>
    </recommendedName>
</protein>
<feature type="compositionally biased region" description="Low complexity" evidence="2">
    <location>
        <begin position="1"/>
        <end position="20"/>
    </location>
</feature>
<feature type="compositionally biased region" description="Polar residues" evidence="2">
    <location>
        <begin position="21"/>
        <end position="42"/>
    </location>
</feature>
<evidence type="ECO:0000256" key="2">
    <source>
        <dbReference type="SAM" id="MobiDB-lite"/>
    </source>
</evidence>
<feature type="transmembrane region" description="Helical" evidence="3">
    <location>
        <begin position="119"/>
        <end position="141"/>
    </location>
</feature>
<feature type="region of interest" description="Disordered" evidence="2">
    <location>
        <begin position="182"/>
        <end position="205"/>
    </location>
</feature>
<evidence type="ECO:0000256" key="1">
    <source>
        <dbReference type="ARBA" id="ARBA00022729"/>
    </source>
</evidence>
<evidence type="ECO:0000313" key="5">
    <source>
        <dbReference type="Proteomes" id="UP000780801"/>
    </source>
</evidence>
<dbReference type="InterPro" id="IPR051477">
    <property type="entry name" value="Expansin_CellWall"/>
</dbReference>
<dbReference type="InterPro" id="IPR036908">
    <property type="entry name" value="RlpA-like_sf"/>
</dbReference>
<gene>
    <name evidence="4" type="ORF">BGW38_001862</name>
</gene>
<proteinExistence type="predicted"/>
<dbReference type="OrthoDB" id="406505at2759"/>
<dbReference type="PANTHER" id="PTHR31836">
    <property type="match status" value="1"/>
</dbReference>
<keyword evidence="1" id="KW-0732">Signal</keyword>
<keyword evidence="5" id="KW-1185">Reference proteome</keyword>
<evidence type="ECO:0000256" key="3">
    <source>
        <dbReference type="SAM" id="Phobius"/>
    </source>
</evidence>
<evidence type="ECO:0008006" key="6">
    <source>
        <dbReference type="Google" id="ProtNLM"/>
    </source>
</evidence>
<sequence length="314" mass="34063">MTSPTFPSSPSSLSSTSPSSHDTPYQLSHLRSQSRGRPSLSSPVLDEHPPDDSQTIDIRTGPEYDRTHPLPELPPLPPAKSFHHKIDSTKPPPPPTRQATFIENWIARHPRISRHRRRFALIVGISVFLVILTITLLAVFLGRNSSHGGLNPGLGGDWGGGGGGGGGDWDDGSYTSAEELRRYNKGKQRPPINRSNAPGWTNQGRGEATYYEPSLHSATGGFQPGACEFEYINSVYDHIAALNKADFGSFARLKNSPACGQCLRVVGPNGTVDVQVVDMCPGCKSGDVDLTPSAFAEIADIWRGRVKISWQRCT</sequence>
<feature type="compositionally biased region" description="Polar residues" evidence="2">
    <location>
        <begin position="193"/>
        <end position="204"/>
    </location>
</feature>
<accession>A0A9P6FV07</accession>